<proteinExistence type="predicted"/>
<organism evidence="2 3">
    <name type="scientific">Bdellovibrio bacteriovorus</name>
    <dbReference type="NCBI Taxonomy" id="959"/>
    <lineage>
        <taxon>Bacteria</taxon>
        <taxon>Pseudomonadati</taxon>
        <taxon>Bdellovibrionota</taxon>
        <taxon>Bdellovibrionia</taxon>
        <taxon>Bdellovibrionales</taxon>
        <taxon>Pseudobdellovibrionaceae</taxon>
        <taxon>Bdellovibrio</taxon>
    </lineage>
</organism>
<dbReference type="AlphaFoldDB" id="A0A150WU94"/>
<dbReference type="EMBL" id="LUKF01000003">
    <property type="protein sequence ID" value="KYG70049.1"/>
    <property type="molecule type" value="Genomic_DNA"/>
</dbReference>
<evidence type="ECO:0000256" key="1">
    <source>
        <dbReference type="SAM" id="MobiDB-lite"/>
    </source>
</evidence>
<comment type="caution">
    <text evidence="2">The sequence shown here is derived from an EMBL/GenBank/DDBJ whole genome shotgun (WGS) entry which is preliminary data.</text>
</comment>
<accession>A0A150WU94</accession>
<name>A0A150WU94_BDEBC</name>
<feature type="region of interest" description="Disordered" evidence="1">
    <location>
        <begin position="1"/>
        <end position="73"/>
    </location>
</feature>
<feature type="compositionally biased region" description="Polar residues" evidence="1">
    <location>
        <begin position="63"/>
        <end position="73"/>
    </location>
</feature>
<evidence type="ECO:0000313" key="3">
    <source>
        <dbReference type="Proteomes" id="UP000075391"/>
    </source>
</evidence>
<evidence type="ECO:0000313" key="2">
    <source>
        <dbReference type="EMBL" id="KYG70049.1"/>
    </source>
</evidence>
<feature type="compositionally biased region" description="Low complexity" evidence="1">
    <location>
        <begin position="24"/>
        <end position="35"/>
    </location>
</feature>
<reference evidence="2 3" key="1">
    <citation type="submission" date="2016-03" db="EMBL/GenBank/DDBJ databases">
        <authorList>
            <person name="Ploux O."/>
        </authorList>
    </citation>
    <scope>NUCLEOTIDE SEQUENCE [LARGE SCALE GENOMIC DNA]</scope>
    <source>
        <strain evidence="2 3">BER2</strain>
    </source>
</reference>
<sequence length="73" mass="8000">MTEGPRSGLKIHETKPFQGTKTLAKAPSQKKAAQSRQIPKQKMTKKAFNSKEEVVSLIPSPKLTAQSPALLTR</sequence>
<gene>
    <name evidence="2" type="ORF">AZI85_15270</name>
</gene>
<dbReference type="Proteomes" id="UP000075391">
    <property type="component" value="Unassembled WGS sequence"/>
</dbReference>
<protein>
    <submittedName>
        <fullName evidence="2">Uncharacterized protein</fullName>
    </submittedName>
</protein>